<reference evidence="1 2" key="1">
    <citation type="submission" date="2023-07" db="EMBL/GenBank/DDBJ databases">
        <title>Citrobacter selenititolerans sp. nov., isolated from seleniferous soil.</title>
        <authorList>
            <person name="Zhang S."/>
            <person name="Li K."/>
            <person name="Peng J."/>
            <person name="Wang H."/>
            <person name="Sun J."/>
            <person name="Guo Y."/>
        </authorList>
    </citation>
    <scope>NUCLEOTIDE SEQUENCE [LARGE SCALE GENOMIC DNA]</scope>
    <source>
        <strain evidence="1 2">S2-9</strain>
    </source>
</reference>
<keyword evidence="2" id="KW-1185">Reference proteome</keyword>
<protein>
    <submittedName>
        <fullName evidence="1">Uncharacterized protein</fullName>
    </submittedName>
</protein>
<evidence type="ECO:0000313" key="2">
    <source>
        <dbReference type="Proteomes" id="UP001174867"/>
    </source>
</evidence>
<sequence>MKRRYFVRLIVGYKKRIDVASQEDNYLSVLNVVIDDIVYKVKQGKLTQWEAEKILDKLKKYRLECLSESLDLSETEIFSRRLYEFTGSPDNDIFEDLGDTVPYLGDGGDGGDEDSGDYKISFDSNDSLVDKVAALKDTKNE</sequence>
<dbReference type="EMBL" id="JAUJYW010000001">
    <property type="protein sequence ID" value="MDN8598388.1"/>
    <property type="molecule type" value="Genomic_DNA"/>
</dbReference>
<organism evidence="1 2">
    <name type="scientific">Citrobacter enshiensis</name>
    <dbReference type="NCBI Taxonomy" id="2971264"/>
    <lineage>
        <taxon>Bacteria</taxon>
        <taxon>Pseudomonadati</taxon>
        <taxon>Pseudomonadota</taxon>
        <taxon>Gammaproteobacteria</taxon>
        <taxon>Enterobacterales</taxon>
        <taxon>Enterobacteriaceae</taxon>
        <taxon>Citrobacter</taxon>
    </lineage>
</organism>
<proteinExistence type="predicted"/>
<dbReference type="RefSeq" id="WP_301696703.1">
    <property type="nucleotide sequence ID" value="NZ_JAUJYW010000001.1"/>
</dbReference>
<gene>
    <name evidence="1" type="ORF">Q0A17_03010</name>
</gene>
<name>A0ABT8PPY5_9ENTR</name>
<dbReference type="Proteomes" id="UP001174867">
    <property type="component" value="Unassembled WGS sequence"/>
</dbReference>
<comment type="caution">
    <text evidence="1">The sequence shown here is derived from an EMBL/GenBank/DDBJ whole genome shotgun (WGS) entry which is preliminary data.</text>
</comment>
<accession>A0ABT8PPY5</accession>
<evidence type="ECO:0000313" key="1">
    <source>
        <dbReference type="EMBL" id="MDN8598388.1"/>
    </source>
</evidence>